<feature type="signal peptide" evidence="3">
    <location>
        <begin position="1"/>
        <end position="21"/>
    </location>
</feature>
<evidence type="ECO:0000256" key="1">
    <source>
        <dbReference type="ARBA" id="ARBA00022729"/>
    </source>
</evidence>
<dbReference type="CDD" id="cd13589">
    <property type="entry name" value="PBP2_polyamine_RpCGA009"/>
    <property type="match status" value="1"/>
</dbReference>
<proteinExistence type="predicted"/>
<name>A0A1M5CYI7_9HYPH</name>
<protein>
    <submittedName>
        <fullName evidence="4">Putative spermidine/putrescine transport system substrate-binding protein</fullName>
    </submittedName>
</protein>
<evidence type="ECO:0000313" key="5">
    <source>
        <dbReference type="Proteomes" id="UP000184533"/>
    </source>
</evidence>
<organism evidence="4 5">
    <name type="scientific">Devosia limi DSM 17137</name>
    <dbReference type="NCBI Taxonomy" id="1121477"/>
    <lineage>
        <taxon>Bacteria</taxon>
        <taxon>Pseudomonadati</taxon>
        <taxon>Pseudomonadota</taxon>
        <taxon>Alphaproteobacteria</taxon>
        <taxon>Hyphomicrobiales</taxon>
        <taxon>Devosiaceae</taxon>
        <taxon>Devosia</taxon>
    </lineage>
</organism>
<dbReference type="PANTHER" id="PTHR30222:SF2">
    <property type="entry name" value="ABC TRANSPORTER SUBSTRATE-BINDING PROTEIN"/>
    <property type="match status" value="1"/>
</dbReference>
<dbReference type="Gene3D" id="3.40.190.10">
    <property type="entry name" value="Periplasmic binding protein-like II"/>
    <property type="match status" value="2"/>
</dbReference>
<accession>A0A1M5CYI7</accession>
<keyword evidence="1 3" id="KW-0732">Signal</keyword>
<dbReference type="EMBL" id="FQVC01000010">
    <property type="protein sequence ID" value="SHF59788.1"/>
    <property type="molecule type" value="Genomic_DNA"/>
</dbReference>
<evidence type="ECO:0000256" key="3">
    <source>
        <dbReference type="SAM" id="SignalP"/>
    </source>
</evidence>
<keyword evidence="2" id="KW-0574">Periplasm</keyword>
<feature type="chain" id="PRO_5009909432" evidence="3">
    <location>
        <begin position="22"/>
        <end position="341"/>
    </location>
</feature>
<dbReference type="Pfam" id="PF13416">
    <property type="entry name" value="SBP_bac_8"/>
    <property type="match status" value="1"/>
</dbReference>
<evidence type="ECO:0000313" key="4">
    <source>
        <dbReference type="EMBL" id="SHF59788.1"/>
    </source>
</evidence>
<gene>
    <name evidence="4" type="ORF">SAMN02745223_03061</name>
</gene>
<dbReference type="PANTHER" id="PTHR30222">
    <property type="entry name" value="SPERMIDINE/PUTRESCINE-BINDING PERIPLASMIC PROTEIN"/>
    <property type="match status" value="1"/>
</dbReference>
<dbReference type="Proteomes" id="UP000184533">
    <property type="component" value="Unassembled WGS sequence"/>
</dbReference>
<dbReference type="RefSeq" id="WP_052950559.1">
    <property type="nucleotide sequence ID" value="NZ_FQVC01000010.1"/>
</dbReference>
<dbReference type="InterPro" id="IPR006059">
    <property type="entry name" value="SBP"/>
</dbReference>
<reference evidence="4 5" key="1">
    <citation type="submission" date="2016-11" db="EMBL/GenBank/DDBJ databases">
        <authorList>
            <person name="Jaros S."/>
            <person name="Januszkiewicz K."/>
            <person name="Wedrychowicz H."/>
        </authorList>
    </citation>
    <scope>NUCLEOTIDE SEQUENCE [LARGE SCALE GENOMIC DNA]</scope>
    <source>
        <strain evidence="4 5">DSM 17137</strain>
    </source>
</reference>
<sequence length="341" mass="37584">MRILYGLTLTAALIATGPALAQDKPSQIVSANTGGPYMEATLEAWGKPFTEETGIEVLGDGPQTLPQLKQMVDAGRVTWDVVEVPPVFTLRYCGTLFQKLPADLQNLENVIPGFGNECGVPDAGYANLMLYNTETYPDGGPQNWADFFDTEKFPGTRGLWDGAEGVNLEIALMADGVAPEDIYPMDLDRAFAKLTELRPNLVFWRSGAQSTQMMESQEVDMLMAWSSRAYPALKNGAPFEPVWNQHIVYNNVLAIPMGAAHPDVSADYIRLAIRPDRQARISELYPITPAIIGTSPNLDEAGLKVFAATPERTANAVRPNLAWVAEHSEEIQKRWTEWLNN</sequence>
<dbReference type="SUPFAM" id="SSF53850">
    <property type="entry name" value="Periplasmic binding protein-like II"/>
    <property type="match status" value="1"/>
</dbReference>
<dbReference type="AlphaFoldDB" id="A0A1M5CYI7"/>
<dbReference type="OrthoDB" id="9815444at2"/>
<evidence type="ECO:0000256" key="2">
    <source>
        <dbReference type="ARBA" id="ARBA00022764"/>
    </source>
</evidence>